<evidence type="ECO:0000256" key="4">
    <source>
        <dbReference type="ARBA" id="ARBA00022692"/>
    </source>
</evidence>
<comment type="subcellular location">
    <subcellularLocation>
        <location evidence="1">Membrane</location>
        <topology evidence="1">Multi-pass membrane protein</topology>
    </subcellularLocation>
</comment>
<dbReference type="GO" id="GO:0034220">
    <property type="term" value="P:monoatomic ion transmembrane transport"/>
    <property type="evidence" value="ECO:0007669"/>
    <property type="project" value="UniProtKB-KW"/>
</dbReference>
<dbReference type="EMBL" id="VOIH02000007">
    <property type="protein sequence ID" value="KAF3442748.1"/>
    <property type="molecule type" value="Genomic_DNA"/>
</dbReference>
<comment type="caution">
    <text evidence="10">The sequence shown here is derived from an EMBL/GenBank/DDBJ whole genome shotgun (WGS) entry which is preliminary data.</text>
</comment>
<keyword evidence="4 9" id="KW-0812">Transmembrane</keyword>
<evidence type="ECO:0000256" key="3">
    <source>
        <dbReference type="ARBA" id="ARBA00022448"/>
    </source>
</evidence>
<evidence type="ECO:0000256" key="8">
    <source>
        <dbReference type="ARBA" id="ARBA00023303"/>
    </source>
</evidence>
<dbReference type="InterPro" id="IPR020966">
    <property type="entry name" value="ALMT"/>
</dbReference>
<evidence type="ECO:0008006" key="12">
    <source>
        <dbReference type="Google" id="ProtNLM"/>
    </source>
</evidence>
<comment type="similarity">
    <text evidence="2">Belongs to the aromatic acid exporter (TC 2.A.85) family.</text>
</comment>
<keyword evidence="7 9" id="KW-0472">Membrane</keyword>
<feature type="transmembrane region" description="Helical" evidence="9">
    <location>
        <begin position="108"/>
        <end position="128"/>
    </location>
</feature>
<evidence type="ECO:0000313" key="11">
    <source>
        <dbReference type="Proteomes" id="UP000796880"/>
    </source>
</evidence>
<sequence length="502" mass="54918">MEIESAITQEKAGLLARVWGWFKPLPGKFKAKVLGVAKSTKQLGKDDPRRVIHSLKVGLALTLVSLFYYWRPLYDGIGIAGMWAVLTVVVVFEFSVGATLCKSLNRGLATLLAGALGVGAQHLASLFADREEPIVLGILVFLQAAASTFSRFFPRIKARYDYGVLIFILTFSMISVSGYRIEELLDMANQRLYTILIGGATCIFISIFVCPVWSGGDLHNLIASNIDKLANYLEGFGDEYFQTSENEGCATASTKNDKSFLQGYKSVLTSKGTEDSLANFARWEPGHGRFLFRHPWKQYLKVGALARQCAYHIETLNSHINADDVVQAPQEFVRAIKPSCTKMSSESGKALKALASAIKAMKHPTSANQHVDESKAAVDDLKMALESASNIEDTDLLTIVPTTTVASILVEIVKCVEKISESMHELSQLAQFKSVEPTVSPEKQLHLLHRGSVNPVLDGDDSTAFDDHVVIITVLDDQKAGKNTPEEIIENVPQAPKPSGVV</sequence>
<evidence type="ECO:0000313" key="10">
    <source>
        <dbReference type="EMBL" id="KAF3442748.1"/>
    </source>
</evidence>
<feature type="transmembrane region" description="Helical" evidence="9">
    <location>
        <begin position="193"/>
        <end position="213"/>
    </location>
</feature>
<feature type="transmembrane region" description="Helical" evidence="9">
    <location>
        <begin position="160"/>
        <end position="181"/>
    </location>
</feature>
<dbReference type="Proteomes" id="UP000796880">
    <property type="component" value="Unassembled WGS sequence"/>
</dbReference>
<evidence type="ECO:0000256" key="9">
    <source>
        <dbReference type="SAM" id="Phobius"/>
    </source>
</evidence>
<protein>
    <recommendedName>
        <fullName evidence="12">Aluminum-activated malate transporter 8</fullName>
    </recommendedName>
</protein>
<keyword evidence="5 9" id="KW-1133">Transmembrane helix</keyword>
<dbReference type="Pfam" id="PF11744">
    <property type="entry name" value="ALMT"/>
    <property type="match status" value="1"/>
</dbReference>
<keyword evidence="3" id="KW-0813">Transport</keyword>
<dbReference type="PANTHER" id="PTHR31086">
    <property type="entry name" value="ALUMINUM-ACTIVATED MALATE TRANSPORTER 10"/>
    <property type="match status" value="1"/>
</dbReference>
<proteinExistence type="inferred from homology"/>
<keyword evidence="11" id="KW-1185">Reference proteome</keyword>
<evidence type="ECO:0000256" key="7">
    <source>
        <dbReference type="ARBA" id="ARBA00023136"/>
    </source>
</evidence>
<evidence type="ECO:0000256" key="2">
    <source>
        <dbReference type="ARBA" id="ARBA00007079"/>
    </source>
</evidence>
<keyword evidence="8" id="KW-0407">Ion channel</keyword>
<organism evidence="10 11">
    <name type="scientific">Rhamnella rubrinervis</name>
    <dbReference type="NCBI Taxonomy" id="2594499"/>
    <lineage>
        <taxon>Eukaryota</taxon>
        <taxon>Viridiplantae</taxon>
        <taxon>Streptophyta</taxon>
        <taxon>Embryophyta</taxon>
        <taxon>Tracheophyta</taxon>
        <taxon>Spermatophyta</taxon>
        <taxon>Magnoliopsida</taxon>
        <taxon>eudicotyledons</taxon>
        <taxon>Gunneridae</taxon>
        <taxon>Pentapetalae</taxon>
        <taxon>rosids</taxon>
        <taxon>fabids</taxon>
        <taxon>Rosales</taxon>
        <taxon>Rhamnaceae</taxon>
        <taxon>rhamnoid group</taxon>
        <taxon>Rhamneae</taxon>
        <taxon>Rhamnella</taxon>
    </lineage>
</organism>
<keyword evidence="6" id="KW-0406">Ion transport</keyword>
<accession>A0A8K0MDQ4</accession>
<reference evidence="10" key="1">
    <citation type="submission" date="2020-03" db="EMBL/GenBank/DDBJ databases">
        <title>A high-quality chromosome-level genome assembly of a woody plant with both climbing and erect habits, Rhamnella rubrinervis.</title>
        <authorList>
            <person name="Lu Z."/>
            <person name="Yang Y."/>
            <person name="Zhu X."/>
            <person name="Sun Y."/>
        </authorList>
    </citation>
    <scope>NUCLEOTIDE SEQUENCE</scope>
    <source>
        <strain evidence="10">BYM</strain>
        <tissue evidence="10">Leaf</tissue>
    </source>
</reference>
<name>A0A8K0MDQ4_9ROSA</name>
<gene>
    <name evidence="10" type="ORF">FNV43_RR16665</name>
</gene>
<evidence type="ECO:0000256" key="1">
    <source>
        <dbReference type="ARBA" id="ARBA00004141"/>
    </source>
</evidence>
<feature type="transmembrane region" description="Helical" evidence="9">
    <location>
        <begin position="76"/>
        <end position="96"/>
    </location>
</feature>
<dbReference type="AlphaFoldDB" id="A0A8K0MDQ4"/>
<dbReference type="GO" id="GO:0016020">
    <property type="term" value="C:membrane"/>
    <property type="evidence" value="ECO:0007669"/>
    <property type="project" value="UniProtKB-SubCell"/>
</dbReference>
<dbReference type="GO" id="GO:0015743">
    <property type="term" value="P:malate transport"/>
    <property type="evidence" value="ECO:0007669"/>
    <property type="project" value="InterPro"/>
</dbReference>
<feature type="transmembrane region" description="Helical" evidence="9">
    <location>
        <begin position="134"/>
        <end position="153"/>
    </location>
</feature>
<evidence type="ECO:0000256" key="5">
    <source>
        <dbReference type="ARBA" id="ARBA00022989"/>
    </source>
</evidence>
<evidence type="ECO:0000256" key="6">
    <source>
        <dbReference type="ARBA" id="ARBA00023065"/>
    </source>
</evidence>
<dbReference type="OrthoDB" id="68611at2759"/>
<feature type="transmembrane region" description="Helical" evidence="9">
    <location>
        <begin position="51"/>
        <end position="70"/>
    </location>
</feature>